<sequence length="163" mass="18610">MSTNYDTERSRVPGHVTRITETFFSELPATAQFSRWARKVLGKSRDSMSRDISHAVTTQLETEIRKMEEQGKPVGDMSHLKLSYNWISPEAVDGVWMKGFITGEGYSRNTEIFDVPPSRTTTAEEVEAENRAREERKAVEDEGEDGIKDWEVVDVDDVEYCVI</sequence>
<comment type="caution">
    <text evidence="2">The sequence shown here is derived from an EMBL/GenBank/DDBJ whole genome shotgun (WGS) entry which is preliminary data.</text>
</comment>
<keyword evidence="3" id="KW-1185">Reference proteome</keyword>
<dbReference type="EMBL" id="NIDF01000349">
    <property type="protein sequence ID" value="TYJ51185.1"/>
    <property type="molecule type" value="Genomic_DNA"/>
</dbReference>
<protein>
    <submittedName>
        <fullName evidence="2">Uncharacterized protein</fullName>
    </submittedName>
</protein>
<gene>
    <name evidence="2" type="ORF">B9479_008263</name>
</gene>
<accession>A0A5D3AI17</accession>
<evidence type="ECO:0000256" key="1">
    <source>
        <dbReference type="SAM" id="MobiDB-lite"/>
    </source>
</evidence>
<organism evidence="2 3">
    <name type="scientific">Cryptococcus floricola</name>
    <dbReference type="NCBI Taxonomy" id="2591691"/>
    <lineage>
        <taxon>Eukaryota</taxon>
        <taxon>Fungi</taxon>
        <taxon>Dikarya</taxon>
        <taxon>Basidiomycota</taxon>
        <taxon>Agaricomycotina</taxon>
        <taxon>Tremellomycetes</taxon>
        <taxon>Tremellales</taxon>
        <taxon>Cryptococcaceae</taxon>
        <taxon>Cryptococcus</taxon>
    </lineage>
</organism>
<reference evidence="2 3" key="1">
    <citation type="submission" date="2017-05" db="EMBL/GenBank/DDBJ databases">
        <title>The Genome Sequence of Tsuchiyaea wingfieldii DSM 27421.</title>
        <authorList>
            <person name="Cuomo C."/>
            <person name="Passer A."/>
            <person name="Billmyre B."/>
            <person name="Heitman J."/>
        </authorList>
    </citation>
    <scope>NUCLEOTIDE SEQUENCE [LARGE SCALE GENOMIC DNA]</scope>
    <source>
        <strain evidence="2 3">DSM 27421</strain>
    </source>
</reference>
<dbReference type="AlphaFoldDB" id="A0A5D3AI17"/>
<dbReference type="Proteomes" id="UP000322245">
    <property type="component" value="Unassembled WGS sequence"/>
</dbReference>
<name>A0A5D3AI17_9TREE</name>
<feature type="compositionally biased region" description="Basic and acidic residues" evidence="1">
    <location>
        <begin position="128"/>
        <end position="143"/>
    </location>
</feature>
<proteinExistence type="predicted"/>
<evidence type="ECO:0000313" key="3">
    <source>
        <dbReference type="Proteomes" id="UP000322245"/>
    </source>
</evidence>
<evidence type="ECO:0000313" key="2">
    <source>
        <dbReference type="EMBL" id="TYJ51185.1"/>
    </source>
</evidence>
<feature type="region of interest" description="Disordered" evidence="1">
    <location>
        <begin position="118"/>
        <end position="143"/>
    </location>
</feature>